<dbReference type="PRINTS" id="PR00367">
    <property type="entry name" value="ETHRSPELEMNT"/>
</dbReference>
<evidence type="ECO:0000256" key="4">
    <source>
        <dbReference type="ARBA" id="ARBA00023159"/>
    </source>
</evidence>
<keyword evidence="11" id="KW-1185">Reference proteome</keyword>
<dbReference type="InterPro" id="IPR016177">
    <property type="entry name" value="DNA-bd_dom_sf"/>
</dbReference>
<feature type="region of interest" description="Disordered" evidence="8">
    <location>
        <begin position="25"/>
        <end position="62"/>
    </location>
</feature>
<name>A0A9Q0FS63_9ROSI</name>
<proteinExistence type="inferred from homology"/>
<feature type="domain" description="AP2/ERF" evidence="9">
    <location>
        <begin position="61"/>
        <end position="117"/>
    </location>
</feature>
<reference evidence="10" key="1">
    <citation type="submission" date="2022-02" db="EMBL/GenBank/DDBJ databases">
        <authorList>
            <person name="Henning P.M."/>
            <person name="McCubbin A.G."/>
            <person name="Shore J.S."/>
        </authorList>
    </citation>
    <scope>NUCLEOTIDE SEQUENCE</scope>
    <source>
        <strain evidence="10">F60SS</strain>
        <tissue evidence="10">Leaves</tissue>
    </source>
</reference>
<dbReference type="InterPro" id="IPR001471">
    <property type="entry name" value="AP2/ERF_dom"/>
</dbReference>
<dbReference type="InterPro" id="IPR036955">
    <property type="entry name" value="AP2/ERF_dom_sf"/>
</dbReference>
<dbReference type="Proteomes" id="UP001141552">
    <property type="component" value="Unassembled WGS sequence"/>
</dbReference>
<evidence type="ECO:0000256" key="8">
    <source>
        <dbReference type="SAM" id="MobiDB-lite"/>
    </source>
</evidence>
<evidence type="ECO:0000256" key="5">
    <source>
        <dbReference type="ARBA" id="ARBA00023163"/>
    </source>
</evidence>
<keyword evidence="6" id="KW-0539">Nucleus</keyword>
<evidence type="ECO:0000256" key="2">
    <source>
        <dbReference type="ARBA" id="ARBA00023015"/>
    </source>
</evidence>
<feature type="non-terminal residue" evidence="10">
    <location>
        <position position="359"/>
    </location>
</feature>
<dbReference type="PANTHER" id="PTHR31839:SF25">
    <property type="entry name" value="DEHYDRATION-RESPONSIVE ELEMENT-BINDING PROTEIN 1F"/>
    <property type="match status" value="1"/>
</dbReference>
<dbReference type="SUPFAM" id="SSF54171">
    <property type="entry name" value="DNA-binding domain"/>
    <property type="match status" value="2"/>
</dbReference>
<feature type="domain" description="AP2/ERF" evidence="9">
    <location>
        <begin position="194"/>
        <end position="251"/>
    </location>
</feature>
<evidence type="ECO:0000313" key="10">
    <source>
        <dbReference type="EMBL" id="KAJ4835655.1"/>
    </source>
</evidence>
<dbReference type="AlphaFoldDB" id="A0A9Q0FS63"/>
<comment type="similarity">
    <text evidence="7">Belongs to the AP2/ERF transcription factor family. ERF subfamily.</text>
</comment>
<dbReference type="PANTHER" id="PTHR31839">
    <property type="entry name" value="DEHYDRATION-RESPONSIVE ELEMENT-BINDING PROTEIN 1D"/>
    <property type="match status" value="1"/>
</dbReference>
<dbReference type="FunFam" id="3.30.730.10:FF:000001">
    <property type="entry name" value="Ethylene-responsive transcription factor 2"/>
    <property type="match status" value="1"/>
</dbReference>
<dbReference type="InterPro" id="IPR045277">
    <property type="entry name" value="DRE1A-I"/>
</dbReference>
<dbReference type="EMBL" id="JAKUCV010004350">
    <property type="protein sequence ID" value="KAJ4835655.1"/>
    <property type="molecule type" value="Genomic_DNA"/>
</dbReference>
<keyword evidence="4" id="KW-0010">Activator</keyword>
<keyword evidence="3" id="KW-0238">DNA-binding</keyword>
<sequence>SSFFGPQHINISHFAYMAQPNHTPTNICESLSPKDSNNIPQSSNSSNMASITPSSSKRHPRFRGIRCRSGKWVSEIREPRKTTRIWLGTFATPEMAAAAYDVAALALKGRDAVLNFPNSVGSYPLPASTSSTDIRNAATAAAALKGAEMMGSIEGLGQSRNVDIDDSFPEHLLATSRPKRRAGRRVFKETRHPIFSGVRKRNGDKWVCELREPNKKSRIWLGTYPTPEMAARAHDVAALALRGKSACLNFADSAWRLPVPVSNDAKDIRRAAREAAELFRPQTSDGDKVVMTVKSSDEDCSEVSSGDDQCKSLQENTWYFDEEAEFNMPGLIAGMAEGLILSPPRYSGDGLNWDNMESD</sequence>
<comment type="caution">
    <text evidence="10">The sequence shown here is derived from an EMBL/GenBank/DDBJ whole genome shotgun (WGS) entry which is preliminary data.</text>
</comment>
<evidence type="ECO:0000256" key="6">
    <source>
        <dbReference type="ARBA" id="ARBA00023242"/>
    </source>
</evidence>
<dbReference type="GO" id="GO:0003677">
    <property type="term" value="F:DNA binding"/>
    <property type="evidence" value="ECO:0007669"/>
    <property type="project" value="UniProtKB-KW"/>
</dbReference>
<dbReference type="Pfam" id="PF00847">
    <property type="entry name" value="AP2"/>
    <property type="match status" value="2"/>
</dbReference>
<feature type="compositionally biased region" description="Low complexity" evidence="8">
    <location>
        <begin position="36"/>
        <end position="47"/>
    </location>
</feature>
<dbReference type="GO" id="GO:0003700">
    <property type="term" value="F:DNA-binding transcription factor activity"/>
    <property type="evidence" value="ECO:0007669"/>
    <property type="project" value="InterPro"/>
</dbReference>
<feature type="compositionally biased region" description="Polar residues" evidence="8">
    <location>
        <begin position="25"/>
        <end position="35"/>
    </location>
</feature>
<feature type="non-terminal residue" evidence="10">
    <location>
        <position position="1"/>
    </location>
</feature>
<evidence type="ECO:0000256" key="1">
    <source>
        <dbReference type="ARBA" id="ARBA00004123"/>
    </source>
</evidence>
<dbReference type="Gene3D" id="3.30.730.10">
    <property type="entry name" value="AP2/ERF domain"/>
    <property type="match status" value="2"/>
</dbReference>
<evidence type="ECO:0000256" key="7">
    <source>
        <dbReference type="ARBA" id="ARBA00024343"/>
    </source>
</evidence>
<organism evidence="10 11">
    <name type="scientific">Turnera subulata</name>
    <dbReference type="NCBI Taxonomy" id="218843"/>
    <lineage>
        <taxon>Eukaryota</taxon>
        <taxon>Viridiplantae</taxon>
        <taxon>Streptophyta</taxon>
        <taxon>Embryophyta</taxon>
        <taxon>Tracheophyta</taxon>
        <taxon>Spermatophyta</taxon>
        <taxon>Magnoliopsida</taxon>
        <taxon>eudicotyledons</taxon>
        <taxon>Gunneridae</taxon>
        <taxon>Pentapetalae</taxon>
        <taxon>rosids</taxon>
        <taxon>fabids</taxon>
        <taxon>Malpighiales</taxon>
        <taxon>Passifloraceae</taxon>
        <taxon>Turnera</taxon>
    </lineage>
</organism>
<reference evidence="10" key="2">
    <citation type="journal article" date="2023" name="Plants (Basel)">
        <title>Annotation of the Turnera subulata (Passifloraceae) Draft Genome Reveals the S-Locus Evolved after the Divergence of Turneroideae from Passifloroideae in a Stepwise Manner.</title>
        <authorList>
            <person name="Henning P.M."/>
            <person name="Roalson E.H."/>
            <person name="Mir W."/>
            <person name="McCubbin A.G."/>
            <person name="Shore J.S."/>
        </authorList>
    </citation>
    <scope>NUCLEOTIDE SEQUENCE</scope>
    <source>
        <strain evidence="10">F60SS</strain>
    </source>
</reference>
<dbReference type="PROSITE" id="PS51032">
    <property type="entry name" value="AP2_ERF"/>
    <property type="match status" value="2"/>
</dbReference>
<keyword evidence="2" id="KW-0805">Transcription regulation</keyword>
<keyword evidence="5" id="KW-0804">Transcription</keyword>
<protein>
    <recommendedName>
        <fullName evidence="9">AP2/ERF domain-containing protein</fullName>
    </recommendedName>
</protein>
<dbReference type="GO" id="GO:0005634">
    <property type="term" value="C:nucleus"/>
    <property type="evidence" value="ECO:0007669"/>
    <property type="project" value="UniProtKB-SubCell"/>
</dbReference>
<gene>
    <name evidence="10" type="ORF">Tsubulata_021704</name>
</gene>
<evidence type="ECO:0000256" key="3">
    <source>
        <dbReference type="ARBA" id="ARBA00023125"/>
    </source>
</evidence>
<evidence type="ECO:0000313" key="11">
    <source>
        <dbReference type="Proteomes" id="UP001141552"/>
    </source>
</evidence>
<dbReference type="OrthoDB" id="676764at2759"/>
<dbReference type="SMART" id="SM00380">
    <property type="entry name" value="AP2"/>
    <property type="match status" value="2"/>
</dbReference>
<evidence type="ECO:0000259" key="9">
    <source>
        <dbReference type="PROSITE" id="PS51032"/>
    </source>
</evidence>
<dbReference type="CDD" id="cd00018">
    <property type="entry name" value="AP2"/>
    <property type="match status" value="2"/>
</dbReference>
<accession>A0A9Q0FS63</accession>
<comment type="subcellular location">
    <subcellularLocation>
        <location evidence="1">Nucleus</location>
    </subcellularLocation>
</comment>